<gene>
    <name evidence="2" type="ORF">NON19_25280</name>
</gene>
<evidence type="ECO:0000313" key="3">
    <source>
        <dbReference type="Proteomes" id="UP001206206"/>
    </source>
</evidence>
<keyword evidence="3" id="KW-1185">Reference proteome</keyword>
<dbReference type="RefSeq" id="WP_255931385.1">
    <property type="nucleotide sequence ID" value="NZ_JANFNH010000039.1"/>
</dbReference>
<comment type="caution">
    <text evidence="2">The sequence shown here is derived from an EMBL/GenBank/DDBJ whole genome shotgun (WGS) entry which is preliminary data.</text>
</comment>
<proteinExistence type="predicted"/>
<accession>A0ABT1PIS7</accession>
<sequence length="59" mass="6507">MGREPLGGFLVGRKASRIRVVIAGRRTPTERFTHDASVPGDHGAPHPIRPLARAAQRRR</sequence>
<dbReference type="Proteomes" id="UP001206206">
    <property type="component" value="Unassembled WGS sequence"/>
</dbReference>
<dbReference type="EMBL" id="JANFNH010000039">
    <property type="protein sequence ID" value="MCQ4045254.1"/>
    <property type="molecule type" value="Genomic_DNA"/>
</dbReference>
<name>A0ABT1PIS7_9ACTN</name>
<protein>
    <submittedName>
        <fullName evidence="2">Uncharacterized protein</fullName>
    </submittedName>
</protein>
<organism evidence="2 3">
    <name type="scientific">Streptantibioticus rubrisoli</name>
    <dbReference type="NCBI Taxonomy" id="1387313"/>
    <lineage>
        <taxon>Bacteria</taxon>
        <taxon>Bacillati</taxon>
        <taxon>Actinomycetota</taxon>
        <taxon>Actinomycetes</taxon>
        <taxon>Kitasatosporales</taxon>
        <taxon>Streptomycetaceae</taxon>
        <taxon>Streptantibioticus</taxon>
    </lineage>
</organism>
<evidence type="ECO:0000256" key="1">
    <source>
        <dbReference type="SAM" id="MobiDB-lite"/>
    </source>
</evidence>
<evidence type="ECO:0000313" key="2">
    <source>
        <dbReference type="EMBL" id="MCQ4045254.1"/>
    </source>
</evidence>
<reference evidence="2 3" key="1">
    <citation type="submission" date="2022-06" db="EMBL/GenBank/DDBJ databases">
        <title>Draft genome sequence of type strain Streptomyces rubrisoli DSM 42083.</title>
        <authorList>
            <person name="Duangmal K."/>
            <person name="Klaysubun C."/>
        </authorList>
    </citation>
    <scope>NUCLEOTIDE SEQUENCE [LARGE SCALE GENOMIC DNA]</scope>
    <source>
        <strain evidence="2 3">DSM 42083</strain>
    </source>
</reference>
<feature type="region of interest" description="Disordered" evidence="1">
    <location>
        <begin position="30"/>
        <end position="59"/>
    </location>
</feature>